<name>A0A4Y9ZUP0_9AGAM</name>
<gene>
    <name evidence="1" type="ORF">EWM64_g6804</name>
</gene>
<accession>A0A4Y9ZUP0</accession>
<dbReference type="EMBL" id="SFCI01000974">
    <property type="protein sequence ID" value="TFY77208.1"/>
    <property type="molecule type" value="Genomic_DNA"/>
</dbReference>
<protein>
    <submittedName>
        <fullName evidence="1">Uncharacterized protein</fullName>
    </submittedName>
</protein>
<dbReference type="Proteomes" id="UP000298061">
    <property type="component" value="Unassembled WGS sequence"/>
</dbReference>
<evidence type="ECO:0000313" key="1">
    <source>
        <dbReference type="EMBL" id="TFY77208.1"/>
    </source>
</evidence>
<proteinExistence type="predicted"/>
<dbReference type="AlphaFoldDB" id="A0A4Y9ZUP0"/>
<comment type="caution">
    <text evidence="1">The sequence shown here is derived from an EMBL/GenBank/DDBJ whole genome shotgun (WGS) entry which is preliminary data.</text>
</comment>
<keyword evidence="2" id="KW-1185">Reference proteome</keyword>
<organism evidence="1 2">
    <name type="scientific">Hericium alpestre</name>
    <dbReference type="NCBI Taxonomy" id="135208"/>
    <lineage>
        <taxon>Eukaryota</taxon>
        <taxon>Fungi</taxon>
        <taxon>Dikarya</taxon>
        <taxon>Basidiomycota</taxon>
        <taxon>Agaricomycotina</taxon>
        <taxon>Agaricomycetes</taxon>
        <taxon>Russulales</taxon>
        <taxon>Hericiaceae</taxon>
        <taxon>Hericium</taxon>
    </lineage>
</organism>
<evidence type="ECO:0000313" key="2">
    <source>
        <dbReference type="Proteomes" id="UP000298061"/>
    </source>
</evidence>
<reference evidence="1 2" key="1">
    <citation type="submission" date="2019-02" db="EMBL/GenBank/DDBJ databases">
        <title>Genome sequencing of the rare red list fungi Hericium alpestre (H. flagellum).</title>
        <authorList>
            <person name="Buettner E."/>
            <person name="Kellner H."/>
        </authorList>
    </citation>
    <scope>NUCLEOTIDE SEQUENCE [LARGE SCALE GENOMIC DNA]</scope>
    <source>
        <strain evidence="1 2">DSM 108284</strain>
    </source>
</reference>
<sequence length="157" mass="17770">MSATSNPSTPIKIASDETEHCLIPAKNLQSSISSHHEKSATLVMVPRGDKGLEWQSELQRARDDFDNDRITWTECSTVINCILAASDAEYERILDFEAREQAGQAKPRDFYVLVYGYTEEEAEEYIQAGAREMIAREANKSYARTRNLRGSRHGCDH</sequence>